<dbReference type="SMART" id="SM00369">
    <property type="entry name" value="LRR_TYP"/>
    <property type="match status" value="3"/>
</dbReference>
<sequence length="166" mass="19405">MCSVDLQRNRLKQISGLHQLEKLYINQNNIKTIPENVFPSLEKLKFLKLSTNRLEKLPQDMNRCQHLNYLNLSNNCLRNLDPLVGLSHLKELYVERNQLVLDLVPIDCTKKEDIVKLGDHIKSEVLNKATFPSIEQTLPRSYYEVEKDIKELLKNGDIAEHGQFYF</sequence>
<name>A0A8C1XC19_CYPCA</name>
<evidence type="ECO:0000313" key="3">
    <source>
        <dbReference type="Ensembl" id="ENSCCRP00015077070.1"/>
    </source>
</evidence>
<evidence type="ECO:0000256" key="2">
    <source>
        <dbReference type="ARBA" id="ARBA00022737"/>
    </source>
</evidence>
<protein>
    <submittedName>
        <fullName evidence="3">Uncharacterized protein</fullName>
    </submittedName>
</protein>
<dbReference type="PROSITE" id="PS51450">
    <property type="entry name" value="LRR"/>
    <property type="match status" value="1"/>
</dbReference>
<dbReference type="PANTHER" id="PTHR45617">
    <property type="entry name" value="LEUCINE RICH REPEAT FAMILY PROTEIN"/>
    <property type="match status" value="1"/>
</dbReference>
<proteinExistence type="predicted"/>
<evidence type="ECO:0000256" key="1">
    <source>
        <dbReference type="ARBA" id="ARBA00022614"/>
    </source>
</evidence>
<evidence type="ECO:0000313" key="4">
    <source>
        <dbReference type="Proteomes" id="UP000694700"/>
    </source>
</evidence>
<keyword evidence="2" id="KW-0677">Repeat</keyword>
<reference evidence="3" key="1">
    <citation type="submission" date="2025-05" db="UniProtKB">
        <authorList>
            <consortium name="Ensembl"/>
        </authorList>
    </citation>
    <scope>IDENTIFICATION</scope>
</reference>
<dbReference type="SMART" id="SM00364">
    <property type="entry name" value="LRR_BAC"/>
    <property type="match status" value="4"/>
</dbReference>
<dbReference type="InterPro" id="IPR032675">
    <property type="entry name" value="LRR_dom_sf"/>
</dbReference>
<dbReference type="AlphaFoldDB" id="A0A8C1XC19"/>
<organism evidence="3 4">
    <name type="scientific">Cyprinus carpio</name>
    <name type="common">Common carp</name>
    <dbReference type="NCBI Taxonomy" id="7962"/>
    <lineage>
        <taxon>Eukaryota</taxon>
        <taxon>Metazoa</taxon>
        <taxon>Chordata</taxon>
        <taxon>Craniata</taxon>
        <taxon>Vertebrata</taxon>
        <taxon>Euteleostomi</taxon>
        <taxon>Actinopterygii</taxon>
        <taxon>Neopterygii</taxon>
        <taxon>Teleostei</taxon>
        <taxon>Ostariophysi</taxon>
        <taxon>Cypriniformes</taxon>
        <taxon>Cyprinidae</taxon>
        <taxon>Cyprininae</taxon>
        <taxon>Cyprinus</taxon>
    </lineage>
</organism>
<dbReference type="Gene3D" id="3.80.10.10">
    <property type="entry name" value="Ribonuclease Inhibitor"/>
    <property type="match status" value="1"/>
</dbReference>
<keyword evidence="1" id="KW-0433">Leucine-rich repeat</keyword>
<dbReference type="Ensembl" id="ENSCCRT00015079571.1">
    <property type="protein sequence ID" value="ENSCCRP00015077070.1"/>
    <property type="gene ID" value="ENSCCRG00015031199.1"/>
</dbReference>
<dbReference type="Ensembl" id="ENSCCRT00020002349.1">
    <property type="protein sequence ID" value="ENSCCRP00020002005.1"/>
    <property type="gene ID" value="ENSCCRG00020001156.1"/>
</dbReference>
<dbReference type="InterPro" id="IPR001611">
    <property type="entry name" value="Leu-rich_rpt"/>
</dbReference>
<accession>A0A8C1XC19</accession>
<dbReference type="Proteomes" id="UP000694700">
    <property type="component" value="Unplaced"/>
</dbReference>
<dbReference type="Pfam" id="PF13855">
    <property type="entry name" value="LRR_8"/>
    <property type="match status" value="1"/>
</dbReference>
<dbReference type="Proteomes" id="UP000694701">
    <property type="component" value="Unplaced"/>
</dbReference>
<dbReference type="InterPro" id="IPR003591">
    <property type="entry name" value="Leu-rich_rpt_typical-subtyp"/>
</dbReference>
<dbReference type="Pfam" id="PF00560">
    <property type="entry name" value="LRR_1"/>
    <property type="match status" value="1"/>
</dbReference>
<dbReference type="SUPFAM" id="SSF52058">
    <property type="entry name" value="L domain-like"/>
    <property type="match status" value="1"/>
</dbReference>
<dbReference type="PANTHER" id="PTHR45617:SF165">
    <property type="entry name" value="COMMON DPR-INTERACTING PROTEIN-RELATED"/>
    <property type="match status" value="1"/>
</dbReference>